<dbReference type="Gramene" id="RZC80599">
    <property type="protein sequence ID" value="RZC80599"/>
    <property type="gene ID" value="C5167_043188"/>
</dbReference>
<dbReference type="AlphaFoldDB" id="A0A4Y7L8Q0"/>
<sequence length="133" mass="15303">MEALAKKFEKEDGILDEVQQQLKSRSDLCLQSNLFPGPDQSGYVSYCEIKFEKNLQARSATMCRMRDLNSDTDFFHVSRHSEELTKTLPLSHLQRQKYVVPDNGFEEVPLSACKPSQYSPLYDKFLSNTRDSS</sequence>
<keyword evidence="2" id="KW-1185">Reference proteome</keyword>
<dbReference type="EMBL" id="CM010724">
    <property type="protein sequence ID" value="RZC80599.1"/>
    <property type="molecule type" value="Genomic_DNA"/>
</dbReference>
<accession>A0A4Y7L8Q0</accession>
<reference evidence="1 2" key="1">
    <citation type="journal article" date="2018" name="Science">
        <title>The opium poppy genome and morphinan production.</title>
        <authorList>
            <person name="Guo L."/>
            <person name="Winzer T."/>
            <person name="Yang X."/>
            <person name="Li Y."/>
            <person name="Ning Z."/>
            <person name="He Z."/>
            <person name="Teodor R."/>
            <person name="Lu Y."/>
            <person name="Bowser T.A."/>
            <person name="Graham I.A."/>
            <person name="Ye K."/>
        </authorList>
    </citation>
    <scope>NUCLEOTIDE SEQUENCE [LARGE SCALE GENOMIC DNA]</scope>
    <source>
        <strain evidence="2">cv. HN1</strain>
        <tissue evidence="1">Leaves</tissue>
    </source>
</reference>
<organism evidence="1 2">
    <name type="scientific">Papaver somniferum</name>
    <name type="common">Opium poppy</name>
    <dbReference type="NCBI Taxonomy" id="3469"/>
    <lineage>
        <taxon>Eukaryota</taxon>
        <taxon>Viridiplantae</taxon>
        <taxon>Streptophyta</taxon>
        <taxon>Embryophyta</taxon>
        <taxon>Tracheophyta</taxon>
        <taxon>Spermatophyta</taxon>
        <taxon>Magnoliopsida</taxon>
        <taxon>Ranunculales</taxon>
        <taxon>Papaveraceae</taxon>
        <taxon>Papaveroideae</taxon>
        <taxon>Papaver</taxon>
    </lineage>
</organism>
<name>A0A4Y7L8Q0_PAPSO</name>
<proteinExistence type="predicted"/>
<evidence type="ECO:0000313" key="1">
    <source>
        <dbReference type="EMBL" id="RZC80599.1"/>
    </source>
</evidence>
<evidence type="ECO:0000313" key="2">
    <source>
        <dbReference type="Proteomes" id="UP000316621"/>
    </source>
</evidence>
<protein>
    <submittedName>
        <fullName evidence="1">Uncharacterized protein</fullName>
    </submittedName>
</protein>
<gene>
    <name evidence="1" type="ORF">C5167_043188</name>
</gene>
<dbReference type="Proteomes" id="UP000316621">
    <property type="component" value="Chromosome 10"/>
</dbReference>